<gene>
    <name evidence="3" type="ORF">BCR43DRAFT_499022</name>
</gene>
<evidence type="ECO:0000313" key="3">
    <source>
        <dbReference type="EMBL" id="ORY91400.1"/>
    </source>
</evidence>
<feature type="compositionally biased region" description="Polar residues" evidence="2">
    <location>
        <begin position="64"/>
        <end position="75"/>
    </location>
</feature>
<protein>
    <submittedName>
        <fullName evidence="3">Uncharacterized protein</fullName>
    </submittedName>
</protein>
<feature type="coiled-coil region" evidence="1">
    <location>
        <begin position="116"/>
        <end position="174"/>
    </location>
</feature>
<keyword evidence="1" id="KW-0175">Coiled coil</keyword>
<dbReference type="AlphaFoldDB" id="A0A1X2H1U6"/>
<dbReference type="OrthoDB" id="5597211at2759"/>
<evidence type="ECO:0000313" key="4">
    <source>
        <dbReference type="Proteomes" id="UP000242180"/>
    </source>
</evidence>
<comment type="caution">
    <text evidence="3">The sequence shown here is derived from an EMBL/GenBank/DDBJ whole genome shotgun (WGS) entry which is preliminary data.</text>
</comment>
<keyword evidence="4" id="KW-1185">Reference proteome</keyword>
<organism evidence="3 4">
    <name type="scientific">Syncephalastrum racemosum</name>
    <name type="common">Filamentous fungus</name>
    <dbReference type="NCBI Taxonomy" id="13706"/>
    <lineage>
        <taxon>Eukaryota</taxon>
        <taxon>Fungi</taxon>
        <taxon>Fungi incertae sedis</taxon>
        <taxon>Mucoromycota</taxon>
        <taxon>Mucoromycotina</taxon>
        <taxon>Mucoromycetes</taxon>
        <taxon>Mucorales</taxon>
        <taxon>Syncephalastraceae</taxon>
        <taxon>Syncephalastrum</taxon>
    </lineage>
</organism>
<accession>A0A1X2H1U6</accession>
<evidence type="ECO:0000256" key="2">
    <source>
        <dbReference type="SAM" id="MobiDB-lite"/>
    </source>
</evidence>
<evidence type="ECO:0000256" key="1">
    <source>
        <dbReference type="SAM" id="Coils"/>
    </source>
</evidence>
<dbReference type="OMA" id="HEDFNEL"/>
<name>A0A1X2H1U6_SYNRA</name>
<dbReference type="EMBL" id="MCGN01000011">
    <property type="protein sequence ID" value="ORY91400.1"/>
    <property type="molecule type" value="Genomic_DNA"/>
</dbReference>
<dbReference type="InParanoid" id="A0A1X2H1U6"/>
<feature type="region of interest" description="Disordered" evidence="2">
    <location>
        <begin position="23"/>
        <end position="80"/>
    </location>
</feature>
<reference evidence="3 4" key="1">
    <citation type="submission" date="2016-07" db="EMBL/GenBank/DDBJ databases">
        <title>Pervasive Adenine N6-methylation of Active Genes in Fungi.</title>
        <authorList>
            <consortium name="DOE Joint Genome Institute"/>
            <person name="Mondo S.J."/>
            <person name="Dannebaum R.O."/>
            <person name="Kuo R.C."/>
            <person name="Labutti K."/>
            <person name="Haridas S."/>
            <person name="Kuo A."/>
            <person name="Salamov A."/>
            <person name="Ahrendt S.R."/>
            <person name="Lipzen A."/>
            <person name="Sullivan W."/>
            <person name="Andreopoulos W.B."/>
            <person name="Clum A."/>
            <person name="Lindquist E."/>
            <person name="Daum C."/>
            <person name="Ramamoorthy G.K."/>
            <person name="Gryganskyi A."/>
            <person name="Culley D."/>
            <person name="Magnuson J.K."/>
            <person name="James T.Y."/>
            <person name="O'Malley M.A."/>
            <person name="Stajich J.E."/>
            <person name="Spatafora J.W."/>
            <person name="Visel A."/>
            <person name="Grigoriev I.V."/>
        </authorList>
    </citation>
    <scope>NUCLEOTIDE SEQUENCE [LARGE SCALE GENOMIC DNA]</scope>
    <source>
        <strain evidence="3 4">NRRL 2496</strain>
    </source>
</reference>
<dbReference type="Proteomes" id="UP000242180">
    <property type="component" value="Unassembled WGS sequence"/>
</dbReference>
<sequence length="244" mass="28275">MHRLLTRRLVPTNLRQQCRFITQDTASRPGYGQGFAPPQGSRQNPKLKTKRRDPAISLPAHLGQANNKAKATHSPQQKHREDMRGIRHQYAQELLQKHASRQAAAQVKQDQNDLLMKKENAALAKERQLAQEHEAEVMKMLELELQKKHPQPAVDRQTQRVENYKAHNQTLRRQRLHQLSKLYAESENFVTFDNLDEKIEEAMKHLPKDELGRAANLEEYILMSTSESTEVERRKEAIKEAMGL</sequence>
<proteinExistence type="predicted"/>